<dbReference type="Proteomes" id="UP001523565">
    <property type="component" value="Unassembled WGS sequence"/>
</dbReference>
<proteinExistence type="inferred from homology"/>
<protein>
    <submittedName>
        <fullName evidence="2">Tyrosine-protein phosphatase</fullName>
    </submittedName>
</protein>
<dbReference type="PANTHER" id="PTHR31126">
    <property type="entry name" value="TYROSINE-PROTEIN PHOSPHATASE"/>
    <property type="match status" value="1"/>
</dbReference>
<evidence type="ECO:0000256" key="1">
    <source>
        <dbReference type="ARBA" id="ARBA00009580"/>
    </source>
</evidence>
<comment type="similarity">
    <text evidence="1">Belongs to the protein-tyrosine phosphatase family.</text>
</comment>
<sequence length="261" mass="29690">MNISKRIPLQKVYNTRDLGGITTQDGGRIRHKQLYRSGQLYFLGHDDKELLTGDYNLRDIIDFRTEKERRERPDPALNLVRATPLEIIKDETLGITHDEESDKKLLSAAQDAHESMTNLYKEIITSDYSATKYSEFLHLLAKPSNGAYLWHCSAGKDRVGIGTAILLYTLGVSLDDIMEDYLATSEFLQPEVEHMIKSAQDMNAGDDTIEAMRVFMGVDEEYLAAALHTMLDLEGSIDNYLERRLKLDAHTKSALRTLYLD</sequence>
<accession>A0ABT1EIP5</accession>
<keyword evidence="3" id="KW-1185">Reference proteome</keyword>
<dbReference type="PANTHER" id="PTHR31126:SF1">
    <property type="entry name" value="TYROSINE SPECIFIC PROTEIN PHOSPHATASES DOMAIN-CONTAINING PROTEIN"/>
    <property type="match status" value="1"/>
</dbReference>
<dbReference type="InterPro" id="IPR026893">
    <property type="entry name" value="Tyr/Ser_Pase_IphP-type"/>
</dbReference>
<dbReference type="Pfam" id="PF13350">
    <property type="entry name" value="Y_phosphatase3"/>
    <property type="match status" value="1"/>
</dbReference>
<evidence type="ECO:0000313" key="3">
    <source>
        <dbReference type="Proteomes" id="UP001523565"/>
    </source>
</evidence>
<organism evidence="2 3">
    <name type="scientific">Ohessyouella blattaphilus</name>
    <dbReference type="NCBI Taxonomy" id="2949333"/>
    <lineage>
        <taxon>Bacteria</taxon>
        <taxon>Bacillati</taxon>
        <taxon>Bacillota</taxon>
        <taxon>Clostridia</taxon>
        <taxon>Lachnospirales</taxon>
        <taxon>Lachnospiraceae</taxon>
        <taxon>Ohessyouella</taxon>
    </lineage>
</organism>
<name>A0ABT1EIP5_9FIRM</name>
<gene>
    <name evidence="2" type="ORF">NK118_09925</name>
</gene>
<reference evidence="2 3" key="1">
    <citation type="journal article" date="2022" name="Genome Biol. Evol.">
        <title>Host diet, physiology and behaviors set the stage for Lachnospiraceae cladogenesis.</title>
        <authorList>
            <person name="Vera-Ponce De Leon A."/>
            <person name="Schneider M."/>
            <person name="Jahnes B.C."/>
            <person name="Sadowski V."/>
            <person name="Camuy-Velez L.A."/>
            <person name="Duan J."/>
            <person name="Sabree Z.L."/>
        </authorList>
    </citation>
    <scope>NUCLEOTIDE SEQUENCE [LARGE SCALE GENOMIC DNA]</scope>
    <source>
        <strain evidence="2 3">PAL227</strain>
    </source>
</reference>
<dbReference type="RefSeq" id="WP_262069449.1">
    <property type="nucleotide sequence ID" value="NZ_JAMXOC010000015.1"/>
</dbReference>
<dbReference type="EMBL" id="JAMZFV010000015">
    <property type="protein sequence ID" value="MCP1110568.1"/>
    <property type="molecule type" value="Genomic_DNA"/>
</dbReference>
<dbReference type="Gene3D" id="3.90.190.10">
    <property type="entry name" value="Protein tyrosine phosphatase superfamily"/>
    <property type="match status" value="1"/>
</dbReference>
<comment type="caution">
    <text evidence="2">The sequence shown here is derived from an EMBL/GenBank/DDBJ whole genome shotgun (WGS) entry which is preliminary data.</text>
</comment>
<evidence type="ECO:0000313" key="2">
    <source>
        <dbReference type="EMBL" id="MCP1110568.1"/>
    </source>
</evidence>
<dbReference type="SUPFAM" id="SSF52799">
    <property type="entry name" value="(Phosphotyrosine protein) phosphatases II"/>
    <property type="match status" value="1"/>
</dbReference>
<dbReference type="InterPro" id="IPR029021">
    <property type="entry name" value="Prot-tyrosine_phosphatase-like"/>
</dbReference>